<evidence type="ECO:0000313" key="7">
    <source>
        <dbReference type="EMBL" id="CAL5227887.1"/>
    </source>
</evidence>
<comment type="caution">
    <text evidence="7">The sequence shown here is derived from an EMBL/GenBank/DDBJ whole genome shotgun (WGS) entry which is preliminary data.</text>
</comment>
<dbReference type="Pfam" id="PF00254">
    <property type="entry name" value="FKBP_C"/>
    <property type="match status" value="1"/>
</dbReference>
<dbReference type="PROSITE" id="PS50059">
    <property type="entry name" value="FKBP_PPIASE"/>
    <property type="match status" value="1"/>
</dbReference>
<dbReference type="PANTHER" id="PTHR10516">
    <property type="entry name" value="PEPTIDYL-PROLYL CIS-TRANS ISOMERASE"/>
    <property type="match status" value="1"/>
</dbReference>
<dbReference type="Gene3D" id="3.10.50.40">
    <property type="match status" value="1"/>
</dbReference>
<name>A0ABP1G7V6_9CHLO</name>
<proteinExistence type="predicted"/>
<dbReference type="SUPFAM" id="SSF54534">
    <property type="entry name" value="FKBP-like"/>
    <property type="match status" value="1"/>
</dbReference>
<feature type="domain" description="PPIase FKBP-type" evidence="6">
    <location>
        <begin position="18"/>
        <end position="109"/>
    </location>
</feature>
<dbReference type="EC" id="5.2.1.8" evidence="2 5"/>
<keyword evidence="3 5" id="KW-0697">Rotamase</keyword>
<evidence type="ECO:0000259" key="6">
    <source>
        <dbReference type="PROSITE" id="PS50059"/>
    </source>
</evidence>
<reference evidence="7 8" key="1">
    <citation type="submission" date="2024-06" db="EMBL/GenBank/DDBJ databases">
        <authorList>
            <person name="Kraege A."/>
            <person name="Thomma B."/>
        </authorList>
    </citation>
    <scope>NUCLEOTIDE SEQUENCE [LARGE SCALE GENOMIC DNA]</scope>
</reference>
<evidence type="ECO:0000313" key="8">
    <source>
        <dbReference type="Proteomes" id="UP001497392"/>
    </source>
</evidence>
<keyword evidence="4 5" id="KW-0413">Isomerase</keyword>
<evidence type="ECO:0000256" key="4">
    <source>
        <dbReference type="ARBA" id="ARBA00023235"/>
    </source>
</evidence>
<evidence type="ECO:0000256" key="5">
    <source>
        <dbReference type="PROSITE-ProRule" id="PRU00277"/>
    </source>
</evidence>
<gene>
    <name evidence="7" type="primary">g10928</name>
    <name evidence="7" type="ORF">VP750_LOCUS9793</name>
</gene>
<dbReference type="EMBL" id="CAXHTA020000017">
    <property type="protein sequence ID" value="CAL5227887.1"/>
    <property type="molecule type" value="Genomic_DNA"/>
</dbReference>
<evidence type="ECO:0000256" key="3">
    <source>
        <dbReference type="ARBA" id="ARBA00023110"/>
    </source>
</evidence>
<dbReference type="PANTHER" id="PTHR10516:SF443">
    <property type="entry name" value="FK506-BINDING PROTEIN 59-RELATED"/>
    <property type="match status" value="1"/>
</dbReference>
<evidence type="ECO:0000256" key="1">
    <source>
        <dbReference type="ARBA" id="ARBA00000971"/>
    </source>
</evidence>
<dbReference type="InterPro" id="IPR001179">
    <property type="entry name" value="PPIase_FKBP_dom"/>
</dbReference>
<dbReference type="InterPro" id="IPR046357">
    <property type="entry name" value="PPIase_dom_sf"/>
</dbReference>
<evidence type="ECO:0000256" key="2">
    <source>
        <dbReference type="ARBA" id="ARBA00013194"/>
    </source>
</evidence>
<accession>A0ABP1G7V6</accession>
<protein>
    <recommendedName>
        <fullName evidence="2 5">peptidylprolyl isomerase</fullName>
        <ecNumber evidence="2 5">5.2.1.8</ecNumber>
    </recommendedName>
</protein>
<dbReference type="Proteomes" id="UP001497392">
    <property type="component" value="Unassembled WGS sequence"/>
</dbReference>
<organism evidence="7 8">
    <name type="scientific">Coccomyxa viridis</name>
    <dbReference type="NCBI Taxonomy" id="1274662"/>
    <lineage>
        <taxon>Eukaryota</taxon>
        <taxon>Viridiplantae</taxon>
        <taxon>Chlorophyta</taxon>
        <taxon>core chlorophytes</taxon>
        <taxon>Trebouxiophyceae</taxon>
        <taxon>Trebouxiophyceae incertae sedis</taxon>
        <taxon>Coccomyxaceae</taxon>
        <taxon>Coccomyxa</taxon>
    </lineage>
</organism>
<keyword evidence="8" id="KW-1185">Reference proteome</keyword>
<comment type="catalytic activity">
    <reaction evidence="1 5">
        <text>[protein]-peptidylproline (omega=180) = [protein]-peptidylproline (omega=0)</text>
        <dbReference type="Rhea" id="RHEA:16237"/>
        <dbReference type="Rhea" id="RHEA-COMP:10747"/>
        <dbReference type="Rhea" id="RHEA-COMP:10748"/>
        <dbReference type="ChEBI" id="CHEBI:83833"/>
        <dbReference type="ChEBI" id="CHEBI:83834"/>
        <dbReference type="EC" id="5.2.1.8"/>
    </reaction>
</comment>
<sequence length="111" mass="12032">MKPFEYIPKVLLLLSPGCDIVTVEYTGCFVSGKKLVKFDSSRESWQPFSFKLGAGQVIRGWEEGVAQMSKGEKAKLTISPDYGFGSRGAAGVIPGDATLKFDMKLLSFGTS</sequence>
<dbReference type="InterPro" id="IPR050689">
    <property type="entry name" value="FKBP-type_PPIase"/>
</dbReference>